<dbReference type="PROSITE" id="PS51257">
    <property type="entry name" value="PROKAR_LIPOPROTEIN"/>
    <property type="match status" value="1"/>
</dbReference>
<dbReference type="InterPro" id="IPR011042">
    <property type="entry name" value="6-blade_b-propeller_TolB-like"/>
</dbReference>
<dbReference type="RefSeq" id="WP_148898245.1">
    <property type="nucleotide sequence ID" value="NZ_VNHY01000001.1"/>
</dbReference>
<feature type="compositionally biased region" description="Polar residues" evidence="1">
    <location>
        <begin position="388"/>
        <end position="398"/>
    </location>
</feature>
<dbReference type="PANTHER" id="PTHR36842">
    <property type="entry name" value="PROTEIN TOLB HOMOLOG"/>
    <property type="match status" value="1"/>
</dbReference>
<evidence type="ECO:0000313" key="5">
    <source>
        <dbReference type="Proteomes" id="UP000324595"/>
    </source>
</evidence>
<feature type="region of interest" description="Disordered" evidence="1">
    <location>
        <begin position="243"/>
        <end position="265"/>
    </location>
</feature>
<dbReference type="SUPFAM" id="SSF82171">
    <property type="entry name" value="DPP6 N-terminal domain-like"/>
    <property type="match status" value="1"/>
</dbReference>
<dbReference type="Gene3D" id="2.120.10.30">
    <property type="entry name" value="TolB, C-terminal domain"/>
    <property type="match status" value="3"/>
</dbReference>
<reference evidence="4 5" key="1">
    <citation type="submission" date="2019-07" db="EMBL/GenBank/DDBJ databases">
        <title>Genomic Encyclopedia of Archaeal and Bacterial Type Strains, Phase II (KMG-II): from individual species to whole genera.</title>
        <authorList>
            <person name="Goeker M."/>
        </authorList>
    </citation>
    <scope>NUCLEOTIDE SEQUENCE [LARGE SCALE GENOMIC DNA]</scope>
    <source>
        <strain evidence="4 5">DSM 21935</strain>
    </source>
</reference>
<dbReference type="PANTHER" id="PTHR36842:SF1">
    <property type="entry name" value="PROTEIN TOLB"/>
    <property type="match status" value="1"/>
</dbReference>
<dbReference type="InterPro" id="IPR032485">
    <property type="entry name" value="LRP1-like_beta_prop"/>
</dbReference>
<proteinExistence type="predicted"/>
<evidence type="ECO:0000256" key="1">
    <source>
        <dbReference type="SAM" id="MobiDB-lite"/>
    </source>
</evidence>
<keyword evidence="2" id="KW-0732">Signal</keyword>
<dbReference type="OrthoDB" id="9815657at2"/>
<keyword evidence="5" id="KW-1185">Reference proteome</keyword>
<feature type="region of interest" description="Disordered" evidence="1">
    <location>
        <begin position="370"/>
        <end position="398"/>
    </location>
</feature>
<dbReference type="Proteomes" id="UP000324595">
    <property type="component" value="Unassembled WGS sequence"/>
</dbReference>
<feature type="domain" description="Prolow-density lipoprotein receptor-related protein 1-like beta-propeller" evidence="3">
    <location>
        <begin position="178"/>
        <end position="385"/>
    </location>
</feature>
<gene>
    <name evidence="4" type="ORF">LX73_0895</name>
</gene>
<sequence>MKRLLQLSILILSILFIFSCGGDDGHGPTNPNNNDEPTTGAVEVTTSSTGDDIDGDGYTVSAGGTSKSVSSSGTVILAGLSEGDVNTELSGMAGNCAVKNGSNSQTVTITAGDTTSTSFDVECQAAADGKIAFTSDRDGDQEVFLMNTDGSTPTKQTDNTAADFAGPISPNGTKIAFVSNRGGSTTHLYVMDADGSNVQQLTAAGAKVSLLGGASSWSPDGSSLAFVDERSGNLEIYTIGADGSGEQRLTNNSAGDESPHWSPDGSKIVYASKTDGDFEIYSMNPDGSDHQQITSDTDYNATPRWSPDGSTIAFTSDRSGNLEIHTMNADGNDVQQLTNDPASDGLPSWSPDGSELAFYSTRDGNYEVYKTNADGSDTSVKLTDHSAADNTPYWSPVE</sequence>
<dbReference type="Pfam" id="PF16472">
    <property type="entry name" value="DUF5050"/>
    <property type="match status" value="1"/>
</dbReference>
<comment type="caution">
    <text evidence="4">The sequence shown here is derived from an EMBL/GenBank/DDBJ whole genome shotgun (WGS) entry which is preliminary data.</text>
</comment>
<accession>A0A5D3YN76</accession>
<feature type="signal peptide" evidence="2">
    <location>
        <begin position="1"/>
        <end position="22"/>
    </location>
</feature>
<feature type="chain" id="PRO_5022797308" evidence="2">
    <location>
        <begin position="23"/>
        <end position="398"/>
    </location>
</feature>
<organism evidence="4 5">
    <name type="scientific">Fodinibius salinus</name>
    <dbReference type="NCBI Taxonomy" id="860790"/>
    <lineage>
        <taxon>Bacteria</taxon>
        <taxon>Pseudomonadati</taxon>
        <taxon>Balneolota</taxon>
        <taxon>Balneolia</taxon>
        <taxon>Balneolales</taxon>
        <taxon>Balneolaceae</taxon>
        <taxon>Fodinibius</taxon>
    </lineage>
</organism>
<dbReference type="AlphaFoldDB" id="A0A5D3YN76"/>
<protein>
    <submittedName>
        <fullName evidence="4">WD40-like Beta Propeller Repeat</fullName>
    </submittedName>
</protein>
<name>A0A5D3YN76_9BACT</name>
<dbReference type="EMBL" id="VNHY01000001">
    <property type="protein sequence ID" value="TYP95586.1"/>
    <property type="molecule type" value="Genomic_DNA"/>
</dbReference>
<evidence type="ECO:0000259" key="3">
    <source>
        <dbReference type="Pfam" id="PF16472"/>
    </source>
</evidence>
<evidence type="ECO:0000313" key="4">
    <source>
        <dbReference type="EMBL" id="TYP95586.1"/>
    </source>
</evidence>
<evidence type="ECO:0000256" key="2">
    <source>
        <dbReference type="SAM" id="SignalP"/>
    </source>
</evidence>